<keyword evidence="1" id="KW-0175">Coiled coil</keyword>
<dbReference type="InterPro" id="IPR049270">
    <property type="entry name" value="CFAP58_CC"/>
</dbReference>
<keyword evidence="4" id="KW-1185">Reference proteome</keyword>
<dbReference type="Pfam" id="PF21771">
    <property type="entry name" value="CFAP58_CC"/>
    <property type="match status" value="1"/>
</dbReference>
<name>A0A8B9PGP9_APTOW</name>
<reference evidence="3" key="1">
    <citation type="submission" date="2025-08" db="UniProtKB">
        <authorList>
            <consortium name="Ensembl"/>
        </authorList>
    </citation>
    <scope>IDENTIFICATION</scope>
</reference>
<evidence type="ECO:0000313" key="3">
    <source>
        <dbReference type="Ensembl" id="ENSAOWP00000006516.1"/>
    </source>
</evidence>
<reference evidence="3" key="2">
    <citation type="submission" date="2025-09" db="UniProtKB">
        <authorList>
            <consortium name="Ensembl"/>
        </authorList>
    </citation>
    <scope>IDENTIFICATION</scope>
</reference>
<dbReference type="Ensembl" id="ENSAOWT00000007365.1">
    <property type="protein sequence ID" value="ENSAOWP00000006516.1"/>
    <property type="gene ID" value="ENSAOWG00000004477.1"/>
</dbReference>
<dbReference type="Proteomes" id="UP000694424">
    <property type="component" value="Unplaced"/>
</dbReference>
<proteinExistence type="predicted"/>
<evidence type="ECO:0000256" key="1">
    <source>
        <dbReference type="SAM" id="Coils"/>
    </source>
</evidence>
<evidence type="ECO:0000313" key="4">
    <source>
        <dbReference type="Proteomes" id="UP000694424"/>
    </source>
</evidence>
<organism evidence="3 4">
    <name type="scientific">Apteryx owenii</name>
    <name type="common">Little spotted kiwi</name>
    <dbReference type="NCBI Taxonomy" id="8824"/>
    <lineage>
        <taxon>Eukaryota</taxon>
        <taxon>Metazoa</taxon>
        <taxon>Chordata</taxon>
        <taxon>Craniata</taxon>
        <taxon>Vertebrata</taxon>
        <taxon>Euteleostomi</taxon>
        <taxon>Archelosauria</taxon>
        <taxon>Archosauria</taxon>
        <taxon>Dinosauria</taxon>
        <taxon>Saurischia</taxon>
        <taxon>Theropoda</taxon>
        <taxon>Coelurosauria</taxon>
        <taxon>Aves</taxon>
        <taxon>Palaeognathae</taxon>
        <taxon>Apterygiformes</taxon>
        <taxon>Apterygidae</taxon>
        <taxon>Apteryx</taxon>
    </lineage>
</organism>
<evidence type="ECO:0000259" key="2">
    <source>
        <dbReference type="Pfam" id="PF21771"/>
    </source>
</evidence>
<protein>
    <recommendedName>
        <fullName evidence="2">Cilia- and flagella-associated protein 58 central coiled coil domain-containing protein</fullName>
    </recommendedName>
</protein>
<feature type="coiled-coil region" evidence="1">
    <location>
        <begin position="1"/>
        <end position="77"/>
    </location>
</feature>
<accession>A0A8B9PGP9</accession>
<feature type="domain" description="Cilia- and flagella-associated protein 58 central coiled coil" evidence="2">
    <location>
        <begin position="1"/>
        <end position="78"/>
    </location>
</feature>
<sequence length="103" mass="12119">IDELVRERDILNKNLVKATGATQKQMNLVKLHEQSKKNLEEEIQNYKNEAQKQRKIIYQLEKERDCYINEAGELKQKVGTVFYFWGLQQGRQSHAGSESHPFI</sequence>
<dbReference type="AlphaFoldDB" id="A0A8B9PGP9"/>